<evidence type="ECO:0000313" key="2">
    <source>
        <dbReference type="Proteomes" id="UP000050525"/>
    </source>
</evidence>
<protein>
    <submittedName>
        <fullName evidence="1">Uncharacterized protein</fullName>
    </submittedName>
</protein>
<reference evidence="1 2" key="1">
    <citation type="journal article" date="2012" name="Genome Biol.">
        <title>Sequencing three crocodilian genomes to illuminate the evolution of archosaurs and amniotes.</title>
        <authorList>
            <person name="St John J.A."/>
            <person name="Braun E.L."/>
            <person name="Isberg S.R."/>
            <person name="Miles L.G."/>
            <person name="Chong A.Y."/>
            <person name="Gongora J."/>
            <person name="Dalzell P."/>
            <person name="Moran C."/>
            <person name="Bed'hom B."/>
            <person name="Abzhanov A."/>
            <person name="Burgess S.C."/>
            <person name="Cooksey A.M."/>
            <person name="Castoe T.A."/>
            <person name="Crawford N.G."/>
            <person name="Densmore L.D."/>
            <person name="Drew J.C."/>
            <person name="Edwards S.V."/>
            <person name="Faircloth B.C."/>
            <person name="Fujita M.K."/>
            <person name="Greenwold M.J."/>
            <person name="Hoffmann F.G."/>
            <person name="Howard J.M."/>
            <person name="Iguchi T."/>
            <person name="Janes D.E."/>
            <person name="Khan S.Y."/>
            <person name="Kohno S."/>
            <person name="de Koning A.J."/>
            <person name="Lance S.L."/>
            <person name="McCarthy F.M."/>
            <person name="McCormack J.E."/>
            <person name="Merchant M.E."/>
            <person name="Peterson D.G."/>
            <person name="Pollock D.D."/>
            <person name="Pourmand N."/>
            <person name="Raney B.J."/>
            <person name="Roessler K.A."/>
            <person name="Sanford J.R."/>
            <person name="Sawyer R.H."/>
            <person name="Schmidt C.J."/>
            <person name="Triplett E.W."/>
            <person name="Tuberville T.D."/>
            <person name="Venegas-Anaya M."/>
            <person name="Howard J.T."/>
            <person name="Jarvis E.D."/>
            <person name="Guillette L.J.Jr."/>
            <person name="Glenn T.C."/>
            <person name="Green R.E."/>
            <person name="Ray D.A."/>
        </authorList>
    </citation>
    <scope>NUCLEOTIDE SEQUENCE [LARGE SCALE GENOMIC DNA]</scope>
    <source>
        <strain evidence="1">KSC_2009_1</strain>
    </source>
</reference>
<name>A0A151PGU3_ALLMI</name>
<sequence length="69" mass="7928">MRTRKDTYTMLTDPVFCVEQNSSDNFPQRLIFFFSVCPQCKQVPCLEEGIHALNLEDPGVVSVFRERSG</sequence>
<proteinExistence type="predicted"/>
<gene>
    <name evidence="1" type="ORF">Y1Q_0024709</name>
</gene>
<comment type="caution">
    <text evidence="1">The sequence shown here is derived from an EMBL/GenBank/DDBJ whole genome shotgun (WGS) entry which is preliminary data.</text>
</comment>
<evidence type="ECO:0000313" key="1">
    <source>
        <dbReference type="EMBL" id="KYO48347.1"/>
    </source>
</evidence>
<keyword evidence="2" id="KW-1185">Reference proteome</keyword>
<dbReference type="AlphaFoldDB" id="A0A151PGU3"/>
<organism evidence="1 2">
    <name type="scientific">Alligator mississippiensis</name>
    <name type="common">American alligator</name>
    <dbReference type="NCBI Taxonomy" id="8496"/>
    <lineage>
        <taxon>Eukaryota</taxon>
        <taxon>Metazoa</taxon>
        <taxon>Chordata</taxon>
        <taxon>Craniata</taxon>
        <taxon>Vertebrata</taxon>
        <taxon>Euteleostomi</taxon>
        <taxon>Archelosauria</taxon>
        <taxon>Archosauria</taxon>
        <taxon>Crocodylia</taxon>
        <taxon>Alligatoridae</taxon>
        <taxon>Alligatorinae</taxon>
        <taxon>Alligator</taxon>
    </lineage>
</organism>
<dbReference type="EMBL" id="AKHW03000227">
    <property type="protein sequence ID" value="KYO48347.1"/>
    <property type="molecule type" value="Genomic_DNA"/>
</dbReference>
<dbReference type="Proteomes" id="UP000050525">
    <property type="component" value="Unassembled WGS sequence"/>
</dbReference>
<accession>A0A151PGU3</accession>